<evidence type="ECO:0000256" key="3">
    <source>
        <dbReference type="ARBA" id="ARBA00022989"/>
    </source>
</evidence>
<accession>A0A4Y6V5B9</accession>
<evidence type="ECO:0000256" key="1">
    <source>
        <dbReference type="ARBA" id="ARBA00004141"/>
    </source>
</evidence>
<feature type="domain" description="Major facilitator superfamily (MFS) profile" evidence="6">
    <location>
        <begin position="6"/>
        <end position="395"/>
    </location>
</feature>
<dbReference type="GO" id="GO:0022857">
    <property type="term" value="F:transmembrane transporter activity"/>
    <property type="evidence" value="ECO:0007669"/>
    <property type="project" value="InterPro"/>
</dbReference>
<dbReference type="PANTHER" id="PTHR11662">
    <property type="entry name" value="SOLUTE CARRIER FAMILY 17"/>
    <property type="match status" value="1"/>
</dbReference>
<dbReference type="InterPro" id="IPR020846">
    <property type="entry name" value="MFS_dom"/>
</dbReference>
<dbReference type="Gene3D" id="1.20.1250.20">
    <property type="entry name" value="MFS general substrate transporter like domains"/>
    <property type="match status" value="2"/>
</dbReference>
<dbReference type="InterPro" id="IPR036259">
    <property type="entry name" value="MFS_trans_sf"/>
</dbReference>
<keyword evidence="8" id="KW-1185">Reference proteome</keyword>
<organism evidence="7 8">
    <name type="scientific">Neokomagataea tanensis</name>
    <dbReference type="NCBI Taxonomy" id="661191"/>
    <lineage>
        <taxon>Bacteria</taxon>
        <taxon>Pseudomonadati</taxon>
        <taxon>Pseudomonadota</taxon>
        <taxon>Alphaproteobacteria</taxon>
        <taxon>Acetobacterales</taxon>
        <taxon>Acetobacteraceae</taxon>
        <taxon>Neokomagataea</taxon>
    </lineage>
</organism>
<evidence type="ECO:0000256" key="5">
    <source>
        <dbReference type="SAM" id="Phobius"/>
    </source>
</evidence>
<protein>
    <submittedName>
        <fullName evidence="7">MFS transporter</fullName>
    </submittedName>
</protein>
<dbReference type="EMBL" id="CP032485">
    <property type="protein sequence ID" value="QDH25249.1"/>
    <property type="molecule type" value="Genomic_DNA"/>
</dbReference>
<evidence type="ECO:0000256" key="4">
    <source>
        <dbReference type="ARBA" id="ARBA00023136"/>
    </source>
</evidence>
<feature type="transmembrane region" description="Helical" evidence="5">
    <location>
        <begin position="43"/>
        <end position="64"/>
    </location>
</feature>
<gene>
    <name evidence="7" type="ORF">D5366_08540</name>
</gene>
<dbReference type="CDD" id="cd17319">
    <property type="entry name" value="MFS_ExuT_GudP_like"/>
    <property type="match status" value="1"/>
</dbReference>
<dbReference type="Proteomes" id="UP000317214">
    <property type="component" value="Chromosome"/>
</dbReference>
<reference evidence="7 8" key="1">
    <citation type="submission" date="2018-09" db="EMBL/GenBank/DDBJ databases">
        <title>The complete genome sequence of Neokomagataea tanensis NBRC 106556(T).</title>
        <authorList>
            <person name="Chua K.-O."/>
            <person name="See-Too W.-S."/>
            <person name="Hong K.-W."/>
            <person name="Yin W.-F."/>
            <person name="Chan K.-G."/>
        </authorList>
    </citation>
    <scope>NUCLEOTIDE SEQUENCE [LARGE SCALE GENOMIC DNA]</scope>
    <source>
        <strain evidence="8">AH13 \ NBRC 106556</strain>
    </source>
</reference>
<comment type="subcellular location">
    <subcellularLocation>
        <location evidence="1">Membrane</location>
        <topology evidence="1">Multi-pass membrane protein</topology>
    </subcellularLocation>
</comment>
<dbReference type="AlphaFoldDB" id="A0A4Y6V5B9"/>
<dbReference type="GO" id="GO:0016020">
    <property type="term" value="C:membrane"/>
    <property type="evidence" value="ECO:0007669"/>
    <property type="project" value="UniProtKB-SubCell"/>
</dbReference>
<keyword evidence="2 5" id="KW-0812">Transmembrane</keyword>
<dbReference type="PROSITE" id="PS50850">
    <property type="entry name" value="MFS"/>
    <property type="match status" value="1"/>
</dbReference>
<feature type="transmembrane region" description="Helical" evidence="5">
    <location>
        <begin position="201"/>
        <end position="224"/>
    </location>
</feature>
<evidence type="ECO:0000256" key="2">
    <source>
        <dbReference type="ARBA" id="ARBA00022692"/>
    </source>
</evidence>
<dbReference type="Pfam" id="PF07690">
    <property type="entry name" value="MFS_1"/>
    <property type="match status" value="1"/>
</dbReference>
<evidence type="ECO:0000259" key="6">
    <source>
        <dbReference type="PROSITE" id="PS50850"/>
    </source>
</evidence>
<sequence length="407" mass="43742">MRKVLIYVFTVVMCIICYGDRAALSVSLPKIIDDFGLSASQAGWVLSSFLWSYFFLNLPSSLLLDRLGPRVIGFGAVAIWSAAMVEGSLAFTLPAFLLSRVVLGVGESPTFSLGAKVMRKWSSPQRAGLAMTFFTNGISIGLGAGAVSAGYLVSAFGWRRAFLILGCIGFLWCLAWLFVYPPDEERPALRKPRITFSVRPFFASKSFWGIVIGQSCANYANFLMMSWLPVILKKNLHLSLAESGLYTAYCYGGAVIVSIVAGKLGERFCVGRNLLAGDRRYVVSSYLVMIAIIGVLPFLHSVLAIMLCLVLSMGFVTACTGANMALLADLLVEHETLGAANGLLLTFSNGIGILAPVVTGYILQFTGGFEDVFYMVAVLLLAGSIGSALLPKETISVAMKEGEAKCA</sequence>
<feature type="transmembrane region" description="Helical" evidence="5">
    <location>
        <begin position="304"/>
        <end position="331"/>
    </location>
</feature>
<dbReference type="SUPFAM" id="SSF103473">
    <property type="entry name" value="MFS general substrate transporter"/>
    <property type="match status" value="1"/>
</dbReference>
<keyword evidence="3 5" id="KW-1133">Transmembrane helix</keyword>
<dbReference type="KEGG" id="ntn:D5366_08540"/>
<dbReference type="RefSeq" id="WP_141493101.1">
    <property type="nucleotide sequence ID" value="NZ_CP032485.1"/>
</dbReference>
<dbReference type="InterPro" id="IPR050382">
    <property type="entry name" value="MFS_Na/Anion_cotransporter"/>
</dbReference>
<feature type="transmembrane region" description="Helical" evidence="5">
    <location>
        <begin position="343"/>
        <end position="366"/>
    </location>
</feature>
<evidence type="ECO:0000313" key="7">
    <source>
        <dbReference type="EMBL" id="QDH25249.1"/>
    </source>
</evidence>
<evidence type="ECO:0000313" key="8">
    <source>
        <dbReference type="Proteomes" id="UP000317214"/>
    </source>
</evidence>
<feature type="transmembrane region" description="Helical" evidence="5">
    <location>
        <begin position="161"/>
        <end position="180"/>
    </location>
</feature>
<feature type="transmembrane region" description="Helical" evidence="5">
    <location>
        <begin position="127"/>
        <end position="149"/>
    </location>
</feature>
<name>A0A4Y6V5B9_9PROT</name>
<dbReference type="InterPro" id="IPR011701">
    <property type="entry name" value="MFS"/>
</dbReference>
<dbReference type="OrthoDB" id="272777at2"/>
<feature type="transmembrane region" description="Helical" evidence="5">
    <location>
        <begin position="244"/>
        <end position="261"/>
    </location>
</feature>
<dbReference type="PANTHER" id="PTHR11662:SF399">
    <property type="entry name" value="FI19708P1-RELATED"/>
    <property type="match status" value="1"/>
</dbReference>
<keyword evidence="4 5" id="KW-0472">Membrane</keyword>
<feature type="transmembrane region" description="Helical" evidence="5">
    <location>
        <begin position="372"/>
        <end position="390"/>
    </location>
</feature>
<proteinExistence type="predicted"/>
<feature type="transmembrane region" description="Helical" evidence="5">
    <location>
        <begin position="71"/>
        <end position="91"/>
    </location>
</feature>
<feature type="transmembrane region" description="Helical" evidence="5">
    <location>
        <begin position="281"/>
        <end position="298"/>
    </location>
</feature>